<evidence type="ECO:0008006" key="3">
    <source>
        <dbReference type="Google" id="ProtNLM"/>
    </source>
</evidence>
<organism evidence="1 2">
    <name type="scientific">Raoultibacter timonensis</name>
    <dbReference type="NCBI Taxonomy" id="1907662"/>
    <lineage>
        <taxon>Bacteria</taxon>
        <taxon>Bacillati</taxon>
        <taxon>Actinomycetota</taxon>
        <taxon>Coriobacteriia</taxon>
        <taxon>Eggerthellales</taxon>
        <taxon>Eggerthellaceae</taxon>
        <taxon>Raoultibacter</taxon>
    </lineage>
</organism>
<reference evidence="1 2" key="1">
    <citation type="submission" date="2022-01" db="EMBL/GenBank/DDBJ databases">
        <title>Novel bile acid biosynthetic pathways are enriched in the microbiome of centenarians.</title>
        <authorList>
            <person name="Sato Y."/>
            <person name="Atarashi K."/>
            <person name="Plichta R.D."/>
            <person name="Arai Y."/>
            <person name="Sasajima S."/>
            <person name="Kearney M.S."/>
            <person name="Suda W."/>
            <person name="Takeshita K."/>
            <person name="Sasaki T."/>
            <person name="Okamoto S."/>
            <person name="Skelly N.A."/>
            <person name="Okamura Y."/>
            <person name="Vlamakis H."/>
            <person name="Li Y."/>
            <person name="Tanoue T."/>
            <person name="Takei H."/>
            <person name="Nittono H."/>
            <person name="Narushima S."/>
            <person name="Irie J."/>
            <person name="Itoh H."/>
            <person name="Moriya K."/>
            <person name="Sugiura Y."/>
            <person name="Suematsu M."/>
            <person name="Moritoki N."/>
            <person name="Shibata S."/>
            <person name="Littman R.D."/>
            <person name="Fischbach A.M."/>
            <person name="Uwamino Y."/>
            <person name="Inoue T."/>
            <person name="Honda A."/>
            <person name="Hattori M."/>
            <person name="Murai T."/>
            <person name="Xavier J.R."/>
            <person name="Hirose N."/>
            <person name="Honda K."/>
        </authorList>
    </citation>
    <scope>NUCLEOTIDE SEQUENCE [LARGE SCALE GENOMIC DNA]</scope>
    <source>
        <strain evidence="1 2">CE91-St30</strain>
    </source>
</reference>
<dbReference type="Gene3D" id="2.40.10.270">
    <property type="entry name" value="Bacteriophage SPP1 head-tail adaptor protein"/>
    <property type="match status" value="1"/>
</dbReference>
<proteinExistence type="predicted"/>
<dbReference type="EMBL" id="AP025564">
    <property type="protein sequence ID" value="BDE94948.1"/>
    <property type="molecule type" value="Genomic_DNA"/>
</dbReference>
<sequence>MVVDYREPFELQTHQIVQNDKGDTSAEWTTVFKGFARVANLGSREFWEAAATGAENTLKFFTRYHPSFPDVGTRDCRLLWRGKALDVTQIDNLNHQNDQIIMRAVMKDE</sequence>
<protein>
    <recommendedName>
        <fullName evidence="3">Head-tail adaptor</fullName>
    </recommendedName>
</protein>
<dbReference type="Pfam" id="PF05521">
    <property type="entry name" value="Phage_HCP"/>
    <property type="match status" value="1"/>
</dbReference>
<keyword evidence="2" id="KW-1185">Reference proteome</keyword>
<gene>
    <name evidence="1" type="ORF">CE91St30_02810</name>
</gene>
<dbReference type="Proteomes" id="UP001320544">
    <property type="component" value="Chromosome"/>
</dbReference>
<dbReference type="NCBIfam" id="TIGR01563">
    <property type="entry name" value="gp16_SPP1"/>
    <property type="match status" value="1"/>
</dbReference>
<evidence type="ECO:0000313" key="2">
    <source>
        <dbReference type="Proteomes" id="UP001320544"/>
    </source>
</evidence>
<evidence type="ECO:0000313" key="1">
    <source>
        <dbReference type="EMBL" id="BDE94948.1"/>
    </source>
</evidence>
<dbReference type="InterPro" id="IPR008767">
    <property type="entry name" value="Phage_SPP1_head-tail_adaptor"/>
</dbReference>
<name>A0ABM7WFN8_9ACTN</name>
<dbReference type="InterPro" id="IPR038666">
    <property type="entry name" value="SSP1_head-tail_sf"/>
</dbReference>
<accession>A0ABM7WFN8</accession>